<keyword evidence="3" id="KW-1185">Reference proteome</keyword>
<gene>
    <name evidence="2" type="ORF">DSLASN_02270</name>
</gene>
<accession>A0ABM7PBM7</accession>
<dbReference type="EMBL" id="AP024488">
    <property type="protein sequence ID" value="BCS94595.1"/>
    <property type="molecule type" value="Genomic_DNA"/>
</dbReference>
<evidence type="ECO:0000313" key="2">
    <source>
        <dbReference type="EMBL" id="BCS94595.1"/>
    </source>
</evidence>
<sequence>MKGAFVIRALWLGSDEQHVLFKWFYERKWGWDNRNRQPETLSSPVPCSEARPLQKPGGFLG</sequence>
<proteinExistence type="predicted"/>
<evidence type="ECO:0000313" key="3">
    <source>
        <dbReference type="Proteomes" id="UP001320148"/>
    </source>
</evidence>
<evidence type="ECO:0000256" key="1">
    <source>
        <dbReference type="SAM" id="MobiDB-lite"/>
    </source>
</evidence>
<name>A0ABM7PBM7_9BACT</name>
<reference evidence="2 3" key="1">
    <citation type="submission" date="2021-02" db="EMBL/GenBank/DDBJ databases">
        <title>Complete genome of Desulfoluna sp. strain ASN36.</title>
        <authorList>
            <person name="Takahashi A."/>
            <person name="Kojima H."/>
            <person name="Fukui M."/>
        </authorList>
    </citation>
    <scope>NUCLEOTIDE SEQUENCE [LARGE SCALE GENOMIC DNA]</scope>
    <source>
        <strain evidence="2 3">ASN36</strain>
    </source>
</reference>
<organism evidence="2 3">
    <name type="scientific">Desulfoluna limicola</name>
    <dbReference type="NCBI Taxonomy" id="2810562"/>
    <lineage>
        <taxon>Bacteria</taxon>
        <taxon>Pseudomonadati</taxon>
        <taxon>Thermodesulfobacteriota</taxon>
        <taxon>Desulfobacteria</taxon>
        <taxon>Desulfobacterales</taxon>
        <taxon>Desulfolunaceae</taxon>
        <taxon>Desulfoluna</taxon>
    </lineage>
</organism>
<protein>
    <submittedName>
        <fullName evidence="2">Uncharacterized protein</fullName>
    </submittedName>
</protein>
<dbReference type="Proteomes" id="UP001320148">
    <property type="component" value="Chromosome"/>
</dbReference>
<feature type="region of interest" description="Disordered" evidence="1">
    <location>
        <begin position="38"/>
        <end position="61"/>
    </location>
</feature>